<name>V7BCM9_PHAVU</name>
<keyword evidence="18" id="KW-1185">Reference proteome</keyword>
<evidence type="ECO:0000256" key="7">
    <source>
        <dbReference type="ARBA" id="ARBA00022729"/>
    </source>
</evidence>
<dbReference type="Gramene" id="ESW15622">
    <property type="protein sequence ID" value="ESW15622"/>
    <property type="gene ID" value="PHAVU_007G087800g"/>
</dbReference>
<feature type="domain" description="Leucine-rich repeat-containing N-terminal plant-type" evidence="15">
    <location>
        <begin position="35"/>
        <end position="73"/>
    </location>
</feature>
<dbReference type="GO" id="GO:0005886">
    <property type="term" value="C:plasma membrane"/>
    <property type="evidence" value="ECO:0007669"/>
    <property type="project" value="UniProtKB-SubCell"/>
</dbReference>
<keyword evidence="5" id="KW-0433">Leucine-rich repeat</keyword>
<keyword evidence="8" id="KW-0677">Repeat</keyword>
<dbReference type="Gene3D" id="3.80.10.10">
    <property type="entry name" value="Ribonuclease Inhibitor"/>
    <property type="match status" value="4"/>
</dbReference>
<evidence type="ECO:0000256" key="10">
    <source>
        <dbReference type="ARBA" id="ARBA00023136"/>
    </source>
</evidence>
<dbReference type="FunFam" id="3.80.10.10:FF:000041">
    <property type="entry name" value="LRR receptor-like serine/threonine-protein kinase ERECTA"/>
    <property type="match status" value="1"/>
</dbReference>
<dbReference type="PANTHER" id="PTHR48063:SF98">
    <property type="entry name" value="LRR RECEPTOR-LIKE SERINE_THREONINE-PROTEIN KINASE FLS2"/>
    <property type="match status" value="1"/>
</dbReference>
<dbReference type="SMR" id="V7BCM9"/>
<dbReference type="InterPro" id="IPR046956">
    <property type="entry name" value="RLP23-like"/>
</dbReference>
<evidence type="ECO:0000259" key="16">
    <source>
        <dbReference type="Pfam" id="PF23598"/>
    </source>
</evidence>
<keyword evidence="10 13" id="KW-0472">Membrane</keyword>
<dbReference type="FunFam" id="3.80.10.10:FF:000213">
    <property type="entry name" value="Tyrosine-sulfated glycopeptide receptor 1"/>
    <property type="match status" value="1"/>
</dbReference>
<feature type="signal peptide" evidence="14">
    <location>
        <begin position="1"/>
        <end position="26"/>
    </location>
</feature>
<evidence type="ECO:0000256" key="13">
    <source>
        <dbReference type="SAM" id="Phobius"/>
    </source>
</evidence>
<sequence length="842" mass="94948">MNAFSSQHAIILAWLLCTLMLNTGTCNNFTIGCNQKDKLGLLNFKQRVIDLSGVLSSWNPDQDCCQWRGVNCDHITGRVTRLNLPCSTTLPTYIDKPDKSHCLSGSIHLFLLLVELEFLNYLNLSNNDFLALQFDSIHQNCHNLSVVSHFHRCVNSSFLGYLNLSFNDNLAINKLMMSDCQLKDLSPSLQYANFTSLNALDLSNNEFSSELPKWLFNLSSCIFFLEFGRNSLRGKLPEALLNLQQLEFLNFEFNDLDGPIPYWFGKFQYLKYLIIGGNMFSGSIPPNLGNLSSLIALSVSSNQFTGTVSERNFAKLSKLKALIIFSSPPLIFDCDSHWVPPFQLERLFLRFVGPNLPKWLYTQRYLERLSISDSSFVAQSKFWNFVSRVSEFDLSHNLIVGNLSHNVLLNSSFVSLSSNSLKGSLPRLSSNVTIFDVSNNSLSGTIFPLLCNHKMLNGKGSLIYLDISRNHLSGELTNCWKNWKSLTHVNLGSNSLTGKIPSSMGSLVSLASLHLHDNNLYGTIPTSLQNCHSLLIFNVRENNLSGNIPHWIPHDARALQLRSNNFNGNIPTQICQISSLIILDIADNIISGHIPTCLHNITYLVFNNASESSLSLSFPFSGSVTYFYHDSLELITKGRVFEYGKNLHFMTLIDMSNNNLFGTVPPQMFNLIGLCSLNLSHNKLMGKLPYEIGNMRSLESFDLSANQFWGEIPQSLANLFFLEVLNLSFNNFSGKVPSGTQLQGFDAVNYIGNPDLCGPPLPKICWQDGEHKDSKLIDEDEDKDEFLSWFYIGIESGFVTGFLGVSCALFFNRKWRHVYFKFLYNMRDRLYVMVLIKINSSG</sequence>
<keyword evidence="6 13" id="KW-0812">Transmembrane</keyword>
<evidence type="ECO:0000256" key="1">
    <source>
        <dbReference type="ARBA" id="ARBA00004236"/>
    </source>
</evidence>
<evidence type="ECO:0000256" key="11">
    <source>
        <dbReference type="ARBA" id="ARBA00023170"/>
    </source>
</evidence>
<evidence type="ECO:0000256" key="2">
    <source>
        <dbReference type="ARBA" id="ARBA00004479"/>
    </source>
</evidence>
<dbReference type="PANTHER" id="PTHR48063">
    <property type="entry name" value="LRR RECEPTOR-LIKE KINASE"/>
    <property type="match status" value="1"/>
</dbReference>
<dbReference type="STRING" id="3885.V7BCM9"/>
<feature type="chain" id="PRO_5004754406" evidence="14">
    <location>
        <begin position="27"/>
        <end position="842"/>
    </location>
</feature>
<feature type="transmembrane region" description="Helical" evidence="13">
    <location>
        <begin position="789"/>
        <end position="811"/>
    </location>
</feature>
<comment type="subcellular location">
    <subcellularLocation>
        <location evidence="1">Cell membrane</location>
    </subcellularLocation>
    <subcellularLocation>
        <location evidence="2">Membrane</location>
        <topology evidence="2">Single-pass type I membrane protein</topology>
    </subcellularLocation>
</comment>
<comment type="similarity">
    <text evidence="3">Belongs to the RLP family.</text>
</comment>
<evidence type="ECO:0000256" key="14">
    <source>
        <dbReference type="SAM" id="SignalP"/>
    </source>
</evidence>
<protein>
    <submittedName>
        <fullName evidence="17">Uncharacterized protein</fullName>
    </submittedName>
</protein>
<evidence type="ECO:0000259" key="15">
    <source>
        <dbReference type="Pfam" id="PF08263"/>
    </source>
</evidence>
<proteinExistence type="inferred from homology"/>
<keyword evidence="4" id="KW-1003">Cell membrane</keyword>
<organism evidence="17 18">
    <name type="scientific">Phaseolus vulgaris</name>
    <name type="common">Kidney bean</name>
    <name type="synonym">French bean</name>
    <dbReference type="NCBI Taxonomy" id="3885"/>
    <lineage>
        <taxon>Eukaryota</taxon>
        <taxon>Viridiplantae</taxon>
        <taxon>Streptophyta</taxon>
        <taxon>Embryophyta</taxon>
        <taxon>Tracheophyta</taxon>
        <taxon>Spermatophyta</taxon>
        <taxon>Magnoliopsida</taxon>
        <taxon>eudicotyledons</taxon>
        <taxon>Gunneridae</taxon>
        <taxon>Pentapetalae</taxon>
        <taxon>rosids</taxon>
        <taxon>fabids</taxon>
        <taxon>Fabales</taxon>
        <taxon>Fabaceae</taxon>
        <taxon>Papilionoideae</taxon>
        <taxon>50 kb inversion clade</taxon>
        <taxon>NPAAA clade</taxon>
        <taxon>indigoferoid/millettioid clade</taxon>
        <taxon>Phaseoleae</taxon>
        <taxon>Phaseolus</taxon>
    </lineage>
</organism>
<dbReference type="InterPro" id="IPR032675">
    <property type="entry name" value="LRR_dom_sf"/>
</dbReference>
<dbReference type="Pfam" id="PF00560">
    <property type="entry name" value="LRR_1"/>
    <property type="match status" value="5"/>
</dbReference>
<evidence type="ECO:0000256" key="4">
    <source>
        <dbReference type="ARBA" id="ARBA00022475"/>
    </source>
</evidence>
<evidence type="ECO:0000256" key="12">
    <source>
        <dbReference type="ARBA" id="ARBA00023180"/>
    </source>
</evidence>
<keyword evidence="7 14" id="KW-0732">Signal</keyword>
<dbReference type="OMA" id="GMSHETN"/>
<dbReference type="Pfam" id="PF08263">
    <property type="entry name" value="LRRNT_2"/>
    <property type="match status" value="1"/>
</dbReference>
<keyword evidence="12" id="KW-0325">Glycoprotein</keyword>
<keyword evidence="11" id="KW-0675">Receptor</keyword>
<dbReference type="OrthoDB" id="1600340at2759"/>
<accession>V7BCM9</accession>
<evidence type="ECO:0000313" key="17">
    <source>
        <dbReference type="EMBL" id="ESW15622.1"/>
    </source>
</evidence>
<evidence type="ECO:0000256" key="8">
    <source>
        <dbReference type="ARBA" id="ARBA00022737"/>
    </source>
</evidence>
<dbReference type="InterPro" id="IPR013210">
    <property type="entry name" value="LRR_N_plant-typ"/>
</dbReference>
<feature type="domain" description="Disease resistance R13L4/SHOC-2-like LRR" evidence="16">
    <location>
        <begin position="175"/>
        <end position="370"/>
    </location>
</feature>
<evidence type="ECO:0000256" key="9">
    <source>
        <dbReference type="ARBA" id="ARBA00022989"/>
    </source>
</evidence>
<evidence type="ECO:0000256" key="3">
    <source>
        <dbReference type="ARBA" id="ARBA00009592"/>
    </source>
</evidence>
<dbReference type="InterPro" id="IPR001611">
    <property type="entry name" value="Leu-rich_rpt"/>
</dbReference>
<dbReference type="SUPFAM" id="SSF52058">
    <property type="entry name" value="L domain-like"/>
    <property type="match status" value="2"/>
</dbReference>
<evidence type="ECO:0000313" key="18">
    <source>
        <dbReference type="Proteomes" id="UP000000226"/>
    </source>
</evidence>
<dbReference type="EMBL" id="CM002294">
    <property type="protein sequence ID" value="ESW15622.1"/>
    <property type="molecule type" value="Genomic_DNA"/>
</dbReference>
<reference evidence="18" key="1">
    <citation type="journal article" date="2014" name="Nat. Genet.">
        <title>A reference genome for common bean and genome-wide analysis of dual domestications.</title>
        <authorList>
            <person name="Schmutz J."/>
            <person name="McClean P.E."/>
            <person name="Mamidi S."/>
            <person name="Wu G.A."/>
            <person name="Cannon S.B."/>
            <person name="Grimwood J."/>
            <person name="Jenkins J."/>
            <person name="Shu S."/>
            <person name="Song Q."/>
            <person name="Chavarro C."/>
            <person name="Torres-Torres M."/>
            <person name="Geffroy V."/>
            <person name="Moghaddam S.M."/>
            <person name="Gao D."/>
            <person name="Abernathy B."/>
            <person name="Barry K."/>
            <person name="Blair M."/>
            <person name="Brick M.A."/>
            <person name="Chovatia M."/>
            <person name="Gepts P."/>
            <person name="Goodstein D.M."/>
            <person name="Gonzales M."/>
            <person name="Hellsten U."/>
            <person name="Hyten D.L."/>
            <person name="Jia G."/>
            <person name="Kelly J.D."/>
            <person name="Kudrna D."/>
            <person name="Lee R."/>
            <person name="Richard M.M."/>
            <person name="Miklas P.N."/>
            <person name="Osorno J.M."/>
            <person name="Rodrigues J."/>
            <person name="Thareau V."/>
            <person name="Urrea C.A."/>
            <person name="Wang M."/>
            <person name="Yu Y."/>
            <person name="Zhang M."/>
            <person name="Wing R.A."/>
            <person name="Cregan P.B."/>
            <person name="Rokhsar D.S."/>
            <person name="Jackson S.A."/>
        </authorList>
    </citation>
    <scope>NUCLEOTIDE SEQUENCE [LARGE SCALE GENOMIC DNA]</scope>
    <source>
        <strain evidence="18">cv. G19833</strain>
    </source>
</reference>
<dbReference type="InterPro" id="IPR055414">
    <property type="entry name" value="LRR_R13L4/SHOC2-like"/>
</dbReference>
<dbReference type="Pfam" id="PF23598">
    <property type="entry name" value="LRR_14"/>
    <property type="match status" value="1"/>
</dbReference>
<gene>
    <name evidence="17" type="ORF">PHAVU_007G087800g</name>
</gene>
<keyword evidence="9 13" id="KW-1133">Transmembrane helix</keyword>
<evidence type="ECO:0000256" key="6">
    <source>
        <dbReference type="ARBA" id="ARBA00022692"/>
    </source>
</evidence>
<dbReference type="Proteomes" id="UP000000226">
    <property type="component" value="Chromosome 7"/>
</dbReference>
<evidence type="ECO:0000256" key="5">
    <source>
        <dbReference type="ARBA" id="ARBA00022614"/>
    </source>
</evidence>
<dbReference type="Pfam" id="PF13855">
    <property type="entry name" value="LRR_8"/>
    <property type="match status" value="1"/>
</dbReference>
<dbReference type="eggNOG" id="KOG0619">
    <property type="taxonomic scope" value="Eukaryota"/>
</dbReference>
<dbReference type="AlphaFoldDB" id="V7BCM9"/>